<evidence type="ECO:0000256" key="1">
    <source>
        <dbReference type="SAM" id="MobiDB-lite"/>
    </source>
</evidence>
<accession>A0A2A9NPQ1</accession>
<keyword evidence="4" id="KW-1185">Reference proteome</keyword>
<dbReference type="SUPFAM" id="SSF81606">
    <property type="entry name" value="PP2C-like"/>
    <property type="match status" value="1"/>
</dbReference>
<dbReference type="Proteomes" id="UP000242287">
    <property type="component" value="Unassembled WGS sequence"/>
</dbReference>
<dbReference type="Gene3D" id="3.60.40.10">
    <property type="entry name" value="PPM-type phosphatase domain"/>
    <property type="match status" value="1"/>
</dbReference>
<dbReference type="AlphaFoldDB" id="A0A2A9NPQ1"/>
<dbReference type="SMART" id="SM00332">
    <property type="entry name" value="PP2Cc"/>
    <property type="match status" value="1"/>
</dbReference>
<reference evidence="3 4" key="1">
    <citation type="submission" date="2014-02" db="EMBL/GenBank/DDBJ databases">
        <title>Transposable element dynamics among asymbiotic and ectomycorrhizal Amanita fungi.</title>
        <authorList>
            <consortium name="DOE Joint Genome Institute"/>
            <person name="Hess J."/>
            <person name="Skrede I."/>
            <person name="Wolfe B."/>
            <person name="LaButti K."/>
            <person name="Ohm R.A."/>
            <person name="Grigoriev I.V."/>
            <person name="Pringle A."/>
        </authorList>
    </citation>
    <scope>NUCLEOTIDE SEQUENCE [LARGE SCALE GENOMIC DNA]</scope>
    <source>
        <strain evidence="3 4">SKay4041</strain>
    </source>
</reference>
<dbReference type="CDD" id="cd00143">
    <property type="entry name" value="PP2Cc"/>
    <property type="match status" value="1"/>
</dbReference>
<dbReference type="PROSITE" id="PS51746">
    <property type="entry name" value="PPM_2"/>
    <property type="match status" value="1"/>
</dbReference>
<feature type="region of interest" description="Disordered" evidence="1">
    <location>
        <begin position="286"/>
        <end position="307"/>
    </location>
</feature>
<proteinExistence type="predicted"/>
<organism evidence="3 4">
    <name type="scientific">Amanita thiersii Skay4041</name>
    <dbReference type="NCBI Taxonomy" id="703135"/>
    <lineage>
        <taxon>Eukaryota</taxon>
        <taxon>Fungi</taxon>
        <taxon>Dikarya</taxon>
        <taxon>Basidiomycota</taxon>
        <taxon>Agaricomycotina</taxon>
        <taxon>Agaricomycetes</taxon>
        <taxon>Agaricomycetidae</taxon>
        <taxon>Agaricales</taxon>
        <taxon>Pluteineae</taxon>
        <taxon>Amanitaceae</taxon>
        <taxon>Amanita</taxon>
    </lineage>
</organism>
<dbReference type="InterPro" id="IPR036457">
    <property type="entry name" value="PPM-type-like_dom_sf"/>
</dbReference>
<feature type="domain" description="PPM-type phosphatase" evidence="2">
    <location>
        <begin position="96"/>
        <end position="510"/>
    </location>
</feature>
<feature type="compositionally biased region" description="Basic and acidic residues" evidence="1">
    <location>
        <begin position="295"/>
        <end position="307"/>
    </location>
</feature>
<protein>
    <recommendedName>
        <fullName evidence="2">PPM-type phosphatase domain-containing protein</fullName>
    </recommendedName>
</protein>
<evidence type="ECO:0000313" key="3">
    <source>
        <dbReference type="EMBL" id="PFH51294.1"/>
    </source>
</evidence>
<name>A0A2A9NPQ1_9AGAR</name>
<dbReference type="OrthoDB" id="420076at2759"/>
<dbReference type="Pfam" id="PF00481">
    <property type="entry name" value="PP2C"/>
    <property type="match status" value="1"/>
</dbReference>
<sequence>MLRRAWKPLATTLLIGTPAYIYYKSKREQQSFSINVRERGPDGKVSMSPKTFPLLSLAALEERIKGNATSETHVRPNGLVWNHTTAYLPSNDPIEDANSSQIIQRDPSDPLAPGDYLFFSVMDGHSGTQTSQLLSRVLINAVALELSQLDKKQDPPKCGYWGSLRSLIWSPKTPSLIVESGPQRVAAAIQNAFTKLDAELLNAPLHILANNIDDESRKNKTIPDLSHHPLALASMLPAVSGSCAIMAVIDTANQDLYVACTGDSRAVAGVWLPTSDGKGQWRIEALSEDQTGRNPNEKRRLQSEHPPDEADYVVREGRILGGLEPSRAFGDARYKWPLPIQETLNTAFMVGNNKPLRPPPPLFKTPPYVTATPVVTHRKMDFSSGGNPSSTDGAVRFIVLATDGLWDELTNEEVVNLVAGRFAGLKGKIPRAELPNFVSTTQGSPGVEGKRKKDMKTEGHWAFEDENMSAHLIRNAFGGGDEFALRRRLSIPAPYSRRYRDDVTVTVVWWEEGNKNNVKVSSVTEKAKAKL</sequence>
<dbReference type="GO" id="GO:0004741">
    <property type="term" value="F:[pyruvate dehydrogenase (acetyl-transferring)]-phosphatase activity"/>
    <property type="evidence" value="ECO:0007669"/>
    <property type="project" value="TreeGrafter"/>
</dbReference>
<dbReference type="EMBL" id="KZ301989">
    <property type="protein sequence ID" value="PFH51294.1"/>
    <property type="molecule type" value="Genomic_DNA"/>
</dbReference>
<dbReference type="GO" id="GO:0005739">
    <property type="term" value="C:mitochondrion"/>
    <property type="evidence" value="ECO:0007669"/>
    <property type="project" value="TreeGrafter"/>
</dbReference>
<gene>
    <name evidence="3" type="ORF">AMATHDRAFT_142830</name>
</gene>
<dbReference type="STRING" id="703135.A0A2A9NPQ1"/>
<dbReference type="InterPro" id="IPR015655">
    <property type="entry name" value="PP2C"/>
</dbReference>
<evidence type="ECO:0000313" key="4">
    <source>
        <dbReference type="Proteomes" id="UP000242287"/>
    </source>
</evidence>
<evidence type="ECO:0000259" key="2">
    <source>
        <dbReference type="PROSITE" id="PS51746"/>
    </source>
</evidence>
<dbReference type="InterPro" id="IPR001932">
    <property type="entry name" value="PPM-type_phosphatase-like_dom"/>
</dbReference>
<dbReference type="PANTHER" id="PTHR13832">
    <property type="entry name" value="PROTEIN PHOSPHATASE 2C"/>
    <property type="match status" value="1"/>
</dbReference>
<dbReference type="PANTHER" id="PTHR13832:SF792">
    <property type="entry name" value="GM14286P"/>
    <property type="match status" value="1"/>
</dbReference>